<dbReference type="SUPFAM" id="SSF51695">
    <property type="entry name" value="PLC-like phosphodiesterases"/>
    <property type="match status" value="1"/>
</dbReference>
<accession>A0ABW4FFF4</accession>
<protein>
    <submittedName>
        <fullName evidence="2">Glycerophosphodiester phosphodiesterase family protein</fullName>
    </submittedName>
</protein>
<dbReference type="PANTHER" id="PTHR43805:SF1">
    <property type="entry name" value="GP-PDE DOMAIN-CONTAINING PROTEIN"/>
    <property type="match status" value="1"/>
</dbReference>
<dbReference type="PANTHER" id="PTHR43805">
    <property type="entry name" value="GLYCEROPHOSPHORYL DIESTER PHOSPHODIESTERASE"/>
    <property type="match status" value="1"/>
</dbReference>
<gene>
    <name evidence="2" type="ORF">ACFSCY_07485</name>
</gene>
<evidence type="ECO:0000313" key="3">
    <source>
        <dbReference type="Proteomes" id="UP001597145"/>
    </source>
</evidence>
<dbReference type="Proteomes" id="UP001597145">
    <property type="component" value="Unassembled WGS sequence"/>
</dbReference>
<dbReference type="InterPro" id="IPR030395">
    <property type="entry name" value="GP_PDE_dom"/>
</dbReference>
<name>A0ABW4FFF4_9PSEU</name>
<organism evidence="2 3">
    <name type="scientific">Pseudonocardia aurantiaca</name>
    <dbReference type="NCBI Taxonomy" id="75290"/>
    <lineage>
        <taxon>Bacteria</taxon>
        <taxon>Bacillati</taxon>
        <taxon>Actinomycetota</taxon>
        <taxon>Actinomycetes</taxon>
        <taxon>Pseudonocardiales</taxon>
        <taxon>Pseudonocardiaceae</taxon>
        <taxon>Pseudonocardia</taxon>
    </lineage>
</organism>
<feature type="domain" description="GP-PDE" evidence="1">
    <location>
        <begin position="17"/>
        <end position="261"/>
    </location>
</feature>
<evidence type="ECO:0000313" key="2">
    <source>
        <dbReference type="EMBL" id="MFD1529281.1"/>
    </source>
</evidence>
<dbReference type="RefSeq" id="WP_343975499.1">
    <property type="nucleotide sequence ID" value="NZ_BAAAJG010000008.1"/>
</dbReference>
<evidence type="ECO:0000259" key="1">
    <source>
        <dbReference type="PROSITE" id="PS51704"/>
    </source>
</evidence>
<keyword evidence="3" id="KW-1185">Reference proteome</keyword>
<dbReference type="PROSITE" id="PS51704">
    <property type="entry name" value="GP_PDE"/>
    <property type="match status" value="1"/>
</dbReference>
<dbReference type="Pfam" id="PF03009">
    <property type="entry name" value="GDPD"/>
    <property type="match status" value="1"/>
</dbReference>
<reference evidence="3" key="1">
    <citation type="journal article" date="2019" name="Int. J. Syst. Evol. Microbiol.">
        <title>The Global Catalogue of Microorganisms (GCM) 10K type strain sequencing project: providing services to taxonomists for standard genome sequencing and annotation.</title>
        <authorList>
            <consortium name="The Broad Institute Genomics Platform"/>
            <consortium name="The Broad Institute Genome Sequencing Center for Infectious Disease"/>
            <person name="Wu L."/>
            <person name="Ma J."/>
        </authorList>
    </citation>
    <scope>NUCLEOTIDE SEQUENCE [LARGE SCALE GENOMIC DNA]</scope>
    <source>
        <strain evidence="3">JCM 12165</strain>
    </source>
</reference>
<dbReference type="PROSITE" id="PS50007">
    <property type="entry name" value="PIPLC_X_DOMAIN"/>
    <property type="match status" value="1"/>
</dbReference>
<dbReference type="Gene3D" id="3.20.20.190">
    <property type="entry name" value="Phosphatidylinositol (PI) phosphodiesterase"/>
    <property type="match status" value="1"/>
</dbReference>
<proteinExistence type="predicted"/>
<comment type="caution">
    <text evidence="2">The sequence shown here is derived from an EMBL/GenBank/DDBJ whole genome shotgun (WGS) entry which is preliminary data.</text>
</comment>
<sequence>MSRPLPSGHPYLDGPYPRAYAHRGWHVGDLAGYENTLAAFRRAVEEGFAYIELDVHASADGVPVVHHDPTLDRTTDGSGPIKAQPAAVLADVRVMGREPLPILEQVLTELPDTRITIELKSDAVVEPVLAVLDRTESWHRVCLGSYHDGRLAKARALAGPRVCTSMAQGAAFGLRSRAWLDALPGPFSRLPAPPVTGNLAQLPRRFGPLTVVDGALVRTAHAGGREVHVWTVDDPAEMSTLLDLGVDGLLSDRPDLLRKLLQERDQWTD</sequence>
<dbReference type="EMBL" id="JBHUCP010000004">
    <property type="protein sequence ID" value="MFD1529281.1"/>
    <property type="molecule type" value="Genomic_DNA"/>
</dbReference>
<dbReference type="InterPro" id="IPR017946">
    <property type="entry name" value="PLC-like_Pdiesterase_TIM-brl"/>
</dbReference>